<evidence type="ECO:0000313" key="1">
    <source>
        <dbReference type="EMBL" id="APC49408.1"/>
    </source>
</evidence>
<evidence type="ECO:0000313" key="2">
    <source>
        <dbReference type="Proteomes" id="UP000182945"/>
    </source>
</evidence>
<dbReference type="AlphaFoldDB" id="A0AAC9J1D6"/>
<dbReference type="KEGG" id="vhl:BME96_14935"/>
<gene>
    <name evidence="1" type="ORF">BME96_14935</name>
</gene>
<sequence>MDHSYQILLLTNGIHALNSQITNNNADIAKLKKAQTNIIADQKELGSKKTLVTEPNLSNDTWQGKYATEFLEIREEVGNQFTNILQSQIETLLDNISSKIAVLENSNDQLSSTIISKRNEIRFLQQTDGG</sequence>
<evidence type="ECO:0008006" key="3">
    <source>
        <dbReference type="Google" id="ProtNLM"/>
    </source>
</evidence>
<dbReference type="EMBL" id="CP017962">
    <property type="protein sequence ID" value="APC49408.1"/>
    <property type="molecule type" value="Genomic_DNA"/>
</dbReference>
<dbReference type="Proteomes" id="UP000182945">
    <property type="component" value="Chromosome"/>
</dbReference>
<name>A0AAC9J1D6_VIRHA</name>
<reference evidence="1 2" key="1">
    <citation type="submission" date="2016-11" db="EMBL/GenBank/DDBJ databases">
        <title>Complete genome sequencing of Virgibacillus halodenitrificans PDB-F2.</title>
        <authorList>
            <person name="Sun Z."/>
            <person name="Zhou Y."/>
            <person name="Li H."/>
        </authorList>
    </citation>
    <scope>NUCLEOTIDE SEQUENCE [LARGE SCALE GENOMIC DNA]</scope>
    <source>
        <strain evidence="1 2">PDB-F2</strain>
    </source>
</reference>
<dbReference type="InterPro" id="IPR031681">
    <property type="entry name" value="YwqH-like"/>
</dbReference>
<organism evidence="1 2">
    <name type="scientific">Virgibacillus halodenitrificans</name>
    <name type="common">Bacillus halodenitrificans</name>
    <dbReference type="NCBI Taxonomy" id="1482"/>
    <lineage>
        <taxon>Bacteria</taxon>
        <taxon>Bacillati</taxon>
        <taxon>Bacillota</taxon>
        <taxon>Bacilli</taxon>
        <taxon>Bacillales</taxon>
        <taxon>Bacillaceae</taxon>
        <taxon>Virgibacillus</taxon>
    </lineage>
</organism>
<proteinExistence type="predicted"/>
<protein>
    <recommendedName>
        <fullName evidence="3">DUF5082 domain-containing protein</fullName>
    </recommendedName>
</protein>
<dbReference type="Pfam" id="PF16888">
    <property type="entry name" value="YwqH-like"/>
    <property type="match status" value="1"/>
</dbReference>
<accession>A0AAC9J1D6</accession>
<dbReference type="RefSeq" id="WP_019379161.1">
    <property type="nucleotide sequence ID" value="NZ_CP017962.1"/>
</dbReference>
<dbReference type="GeneID" id="71515704"/>